<accession>A0A1I3R2X9</accession>
<gene>
    <name evidence="1" type="ORF">SAMN05216429_102240</name>
</gene>
<keyword evidence="2" id="KW-1185">Reference proteome</keyword>
<organism evidence="1 2">
    <name type="scientific">Marinobacter persicus</name>
    <dbReference type="NCBI Taxonomy" id="930118"/>
    <lineage>
        <taxon>Bacteria</taxon>
        <taxon>Pseudomonadati</taxon>
        <taxon>Pseudomonadota</taxon>
        <taxon>Gammaproteobacteria</taxon>
        <taxon>Pseudomonadales</taxon>
        <taxon>Marinobacteraceae</taxon>
        <taxon>Marinobacter</taxon>
    </lineage>
</organism>
<dbReference type="AlphaFoldDB" id="A0A1I3R2X9"/>
<dbReference type="EMBL" id="FOSC01000002">
    <property type="protein sequence ID" value="SFJ40894.1"/>
    <property type="molecule type" value="Genomic_DNA"/>
</dbReference>
<dbReference type="RefSeq" id="WP_091701553.1">
    <property type="nucleotide sequence ID" value="NZ_BMYN01000002.1"/>
</dbReference>
<protein>
    <submittedName>
        <fullName evidence="1">Uncharacterized protein</fullName>
    </submittedName>
</protein>
<evidence type="ECO:0000313" key="2">
    <source>
        <dbReference type="Proteomes" id="UP000199445"/>
    </source>
</evidence>
<dbReference type="Proteomes" id="UP000199445">
    <property type="component" value="Unassembled WGS sequence"/>
</dbReference>
<name>A0A1I3R2X9_9GAMM</name>
<reference evidence="1 2" key="1">
    <citation type="submission" date="2016-10" db="EMBL/GenBank/DDBJ databases">
        <authorList>
            <person name="de Groot N.N."/>
        </authorList>
    </citation>
    <scope>NUCLEOTIDE SEQUENCE [LARGE SCALE GENOMIC DNA]</scope>
    <source>
        <strain evidence="1 2">IBRC-M 10445</strain>
    </source>
</reference>
<evidence type="ECO:0000313" key="1">
    <source>
        <dbReference type="EMBL" id="SFJ40894.1"/>
    </source>
</evidence>
<sequence length="92" mass="10278">MINEQVRKLKQSSICELAERACLAWAERNFNDHHFYCAKLIGMKSAFVGVDCQLVNDVRDSLDRVDEFCASGAKDFHAWAVGQACNVLKVAA</sequence>
<dbReference type="OrthoDB" id="6369145at2"/>
<proteinExistence type="predicted"/>